<dbReference type="STRING" id="680646.RMDY18_02250"/>
<dbReference type="GO" id="GO:0016020">
    <property type="term" value="C:membrane"/>
    <property type="evidence" value="ECO:0007669"/>
    <property type="project" value="UniProtKB-SubCell"/>
</dbReference>
<dbReference type="Proteomes" id="UP000001883">
    <property type="component" value="Chromosome"/>
</dbReference>
<evidence type="ECO:0000256" key="2">
    <source>
        <dbReference type="ARBA" id="ARBA00008973"/>
    </source>
</evidence>
<dbReference type="PANTHER" id="PTHR30429:SF3">
    <property type="entry name" value="LIPOPROTEIN"/>
    <property type="match status" value="1"/>
</dbReference>
<keyword evidence="5" id="KW-0564">Palmitate</keyword>
<reference evidence="7 8" key="2">
    <citation type="journal article" date="2010" name="J Osaka Dent Univ">
        <title>Isolation and identification of Rothia mucilaginosa from persistent apical periodontitis lesions.</title>
        <authorList>
            <person name="Yamane K."/>
            <person name="Yoshida M."/>
            <person name="Fujihira T."/>
            <person name="Baba T."/>
            <person name="Tsuji N."/>
            <person name="Hayashi H."/>
            <person name="Sugimori C."/>
            <person name="Yamanaka T."/>
            <person name="Mashimo C."/>
            <person name="Nambu T."/>
            <person name="Kawai H."/>
            <person name="Fukushima H."/>
        </authorList>
    </citation>
    <scope>NUCLEOTIDE SEQUENCE [LARGE SCALE GENOMIC DNA]</scope>
    <source>
        <strain evidence="7 8">DY-18</strain>
    </source>
</reference>
<keyword evidence="8" id="KW-1185">Reference proteome</keyword>
<keyword evidence="6" id="KW-0449">Lipoprotein</keyword>
<name>D2NQY1_ROTMD</name>
<dbReference type="KEGG" id="rmu:RMDY18_02250"/>
<evidence type="ECO:0000256" key="3">
    <source>
        <dbReference type="ARBA" id="ARBA00022729"/>
    </source>
</evidence>
<proteinExistence type="inferred from homology"/>
<accession>D2NQY1</accession>
<keyword evidence="3" id="KW-0732">Signal</keyword>
<evidence type="ECO:0000313" key="8">
    <source>
        <dbReference type="Proteomes" id="UP000001883"/>
    </source>
</evidence>
<organism evidence="7 8">
    <name type="scientific">Rothia mucilaginosa (strain DY-18)</name>
    <name type="common">Stomatococcus mucilaginosus</name>
    <dbReference type="NCBI Taxonomy" id="680646"/>
    <lineage>
        <taxon>Bacteria</taxon>
        <taxon>Bacillati</taxon>
        <taxon>Actinomycetota</taxon>
        <taxon>Actinomycetes</taxon>
        <taxon>Micrococcales</taxon>
        <taxon>Micrococcaceae</taxon>
        <taxon>Rothia</taxon>
    </lineage>
</organism>
<dbReference type="Gene3D" id="3.40.190.10">
    <property type="entry name" value="Periplasmic binding protein-like II"/>
    <property type="match status" value="2"/>
</dbReference>
<dbReference type="Pfam" id="PF03180">
    <property type="entry name" value="Lipoprotein_9"/>
    <property type="match status" value="1"/>
</dbReference>
<dbReference type="SUPFAM" id="SSF53850">
    <property type="entry name" value="Periplasmic binding protein-like II"/>
    <property type="match status" value="1"/>
</dbReference>
<comment type="subcellular location">
    <subcellularLocation>
        <location evidence="1">Membrane</location>
        <topology evidence="1">Lipid-anchor</topology>
    </subcellularLocation>
</comment>
<dbReference type="AlphaFoldDB" id="D2NQY1"/>
<sequence>MLIPTSAPGGTHHHSTERFIAVKKFAAALAVVPMVFGLAACGSTNSSSSSSSASKKVTIGVVGSEKFNKTLKEEAKKQGIDIEYKEFSAYTEPNPALDAGDIDMNRFQHIAYLSNYNVSANKDLQIVGPTVIYPMALFSKKHSKLADIPQGGEIVIPNDTVNEARALKLLKTNGLVTFKNADVDAPTIDDVDTANSKVKVTPVDATQTVVGMESADGAVVNNDFLKDAGLKPADALAQDDPKTDPSAIKYVNLFVAQKDKADDETYKKIVEIFHTKPVMDVVQEETRGTAVEVNVSTDELRQSLANEEAKLRAKK</sequence>
<evidence type="ECO:0000256" key="6">
    <source>
        <dbReference type="ARBA" id="ARBA00023288"/>
    </source>
</evidence>
<dbReference type="PANTHER" id="PTHR30429">
    <property type="entry name" value="D-METHIONINE-BINDING LIPOPROTEIN METQ"/>
    <property type="match status" value="1"/>
</dbReference>
<dbReference type="HOGENOM" id="CLU_067080_1_1_11"/>
<evidence type="ECO:0000256" key="4">
    <source>
        <dbReference type="ARBA" id="ARBA00023136"/>
    </source>
</evidence>
<reference evidence="7 8" key="3">
    <citation type="journal article" date="2010" name="Sequencing">
        <title>Complete Genome Sequence of Rothia mucilaginosa DY-18: A Clinical Isolate with Dense Meshwork-Like Structures from a Persistent Apical Periodontitis Lesion.</title>
        <authorList>
            <person name="Yamane K."/>
            <person name="Nambu T."/>
            <person name="Yamanaka T."/>
            <person name="Mashimo C."/>
            <person name="Sugimori C."/>
            <person name="Leung K.-P."/>
            <person name="Fukushima H."/>
        </authorList>
    </citation>
    <scope>NUCLEOTIDE SEQUENCE [LARGE SCALE GENOMIC DNA]</scope>
    <source>
        <strain evidence="7 8">DY-18</strain>
    </source>
</reference>
<comment type="similarity">
    <text evidence="2">Belongs to the NlpA lipoprotein family.</text>
</comment>
<reference evidence="8" key="1">
    <citation type="submission" date="2009-07" db="EMBL/GenBank/DDBJ databases">
        <title>Complete genome sequence of Rothia mucilaginosa DJ.</title>
        <authorList>
            <person name="Yamane K."/>
            <person name="Nambu T."/>
            <person name="Mashimo C."/>
            <person name="Sugimori C."/>
            <person name="Yamanaka T."/>
            <person name="Leung K."/>
            <person name="Fukushima H."/>
        </authorList>
    </citation>
    <scope>NUCLEOTIDE SEQUENCE [LARGE SCALE GENOMIC DNA]</scope>
    <source>
        <strain evidence="8">DY-18</strain>
    </source>
</reference>
<protein>
    <submittedName>
        <fullName evidence="7">ABC-type metal ion transport system, periplasmic component/surface antigen</fullName>
    </submittedName>
</protein>
<dbReference type="InterPro" id="IPR004872">
    <property type="entry name" value="Lipoprotein_NlpA"/>
</dbReference>
<dbReference type="EMBL" id="AP011540">
    <property type="protein sequence ID" value="BAI64057.1"/>
    <property type="molecule type" value="Genomic_DNA"/>
</dbReference>
<dbReference type="eggNOG" id="COG1464">
    <property type="taxonomic scope" value="Bacteria"/>
</dbReference>
<evidence type="ECO:0000313" key="7">
    <source>
        <dbReference type="EMBL" id="BAI64057.1"/>
    </source>
</evidence>
<evidence type="ECO:0000256" key="5">
    <source>
        <dbReference type="ARBA" id="ARBA00023139"/>
    </source>
</evidence>
<keyword evidence="4" id="KW-0472">Membrane</keyword>
<gene>
    <name evidence="7" type="ordered locus">RMDY18_02250</name>
</gene>
<evidence type="ECO:0000256" key="1">
    <source>
        <dbReference type="ARBA" id="ARBA00004635"/>
    </source>
</evidence>